<evidence type="ECO:0000256" key="1">
    <source>
        <dbReference type="SAM" id="MobiDB-lite"/>
    </source>
</evidence>
<evidence type="ECO:0000313" key="3">
    <source>
        <dbReference type="Proteomes" id="UP000240883"/>
    </source>
</evidence>
<reference evidence="2 3" key="1">
    <citation type="journal article" date="2018" name="Front. Microbiol.">
        <title>Genome-Wide Analysis of Corynespora cassiicola Leaf Fall Disease Putative Effectors.</title>
        <authorList>
            <person name="Lopez D."/>
            <person name="Ribeiro S."/>
            <person name="Label P."/>
            <person name="Fumanal B."/>
            <person name="Venisse J.S."/>
            <person name="Kohler A."/>
            <person name="de Oliveira R.R."/>
            <person name="Labutti K."/>
            <person name="Lipzen A."/>
            <person name="Lail K."/>
            <person name="Bauer D."/>
            <person name="Ohm R.A."/>
            <person name="Barry K.W."/>
            <person name="Spatafora J."/>
            <person name="Grigoriev I.V."/>
            <person name="Martin F.M."/>
            <person name="Pujade-Renaud V."/>
        </authorList>
    </citation>
    <scope>NUCLEOTIDE SEQUENCE [LARGE SCALE GENOMIC DNA]</scope>
    <source>
        <strain evidence="2 3">Philippines</strain>
    </source>
</reference>
<name>A0A2T2PCJ3_CORCC</name>
<dbReference type="EMBL" id="KZ678128">
    <property type="protein sequence ID" value="PSN75370.1"/>
    <property type="molecule type" value="Genomic_DNA"/>
</dbReference>
<dbReference type="STRING" id="1448308.A0A2T2PCJ3"/>
<protein>
    <submittedName>
        <fullName evidence="2">Uncharacterized protein</fullName>
    </submittedName>
</protein>
<evidence type="ECO:0000313" key="2">
    <source>
        <dbReference type="EMBL" id="PSN75370.1"/>
    </source>
</evidence>
<dbReference type="Proteomes" id="UP000240883">
    <property type="component" value="Unassembled WGS sequence"/>
</dbReference>
<keyword evidence="3" id="KW-1185">Reference proteome</keyword>
<dbReference type="OrthoDB" id="1028014at2759"/>
<gene>
    <name evidence="2" type="ORF">BS50DRAFT_628566</name>
</gene>
<dbReference type="AlphaFoldDB" id="A0A2T2PCJ3"/>
<sequence>MSTGHALTPQYEKAVKSQADAERRRGQRPNDRKRRDAAIEAYNQNVMNSGMEILSIRMKGSNTPIPSMMRATFIPPAYLPSTAPLASLSPITIRELQLEMPHRGKYVALQGISSPIRPPATDFIVDSLVEDIEGEAALLTLHFQLDQD</sequence>
<feature type="compositionally biased region" description="Basic and acidic residues" evidence="1">
    <location>
        <begin position="13"/>
        <end position="35"/>
    </location>
</feature>
<accession>A0A2T2PCJ3</accession>
<feature type="region of interest" description="Disordered" evidence="1">
    <location>
        <begin position="1"/>
        <end position="35"/>
    </location>
</feature>
<organism evidence="2 3">
    <name type="scientific">Corynespora cassiicola Philippines</name>
    <dbReference type="NCBI Taxonomy" id="1448308"/>
    <lineage>
        <taxon>Eukaryota</taxon>
        <taxon>Fungi</taxon>
        <taxon>Dikarya</taxon>
        <taxon>Ascomycota</taxon>
        <taxon>Pezizomycotina</taxon>
        <taxon>Dothideomycetes</taxon>
        <taxon>Pleosporomycetidae</taxon>
        <taxon>Pleosporales</taxon>
        <taxon>Corynesporascaceae</taxon>
        <taxon>Corynespora</taxon>
    </lineage>
</organism>
<proteinExistence type="predicted"/>